<evidence type="ECO:0000256" key="6">
    <source>
        <dbReference type="ARBA" id="ARBA00022989"/>
    </source>
</evidence>
<dbReference type="SMART" id="SM00382">
    <property type="entry name" value="AAA"/>
    <property type="match status" value="1"/>
</dbReference>
<dbReference type="GO" id="GO:0022857">
    <property type="term" value="F:transmembrane transporter activity"/>
    <property type="evidence" value="ECO:0007669"/>
    <property type="project" value="TreeGrafter"/>
</dbReference>
<evidence type="ECO:0000256" key="5">
    <source>
        <dbReference type="ARBA" id="ARBA00022840"/>
    </source>
</evidence>
<feature type="transmembrane region" description="Helical" evidence="9">
    <location>
        <begin position="529"/>
        <end position="550"/>
    </location>
</feature>
<dbReference type="SUPFAM" id="SSF52540">
    <property type="entry name" value="P-loop containing nucleoside triphosphate hydrolases"/>
    <property type="match status" value="1"/>
</dbReference>
<dbReference type="InterPro" id="IPR015854">
    <property type="entry name" value="ABC_transpr_LolD-like"/>
</dbReference>
<dbReference type="InterPro" id="IPR003593">
    <property type="entry name" value="AAA+_ATPase"/>
</dbReference>
<evidence type="ECO:0000313" key="12">
    <source>
        <dbReference type="Proteomes" id="UP000011758"/>
    </source>
</evidence>
<evidence type="ECO:0000313" key="11">
    <source>
        <dbReference type="EMBL" id="EMD16179.1"/>
    </source>
</evidence>
<dbReference type="RefSeq" id="WP_004803822.1">
    <property type="nucleotide sequence ID" value="NZ_KB446649.1"/>
</dbReference>
<keyword evidence="3 9" id="KW-0812">Transmembrane</keyword>
<dbReference type="Pfam" id="PF00005">
    <property type="entry name" value="ABC_tran"/>
    <property type="match status" value="1"/>
</dbReference>
<keyword evidence="5" id="KW-0067">ATP-binding</keyword>
<comment type="similarity">
    <text evidence="8">Belongs to the ABC transporter superfamily. Macrolide exporter (TC 3.A.1.122) family.</text>
</comment>
<dbReference type="GO" id="GO:0005886">
    <property type="term" value="C:plasma membrane"/>
    <property type="evidence" value="ECO:0007669"/>
    <property type="project" value="UniProtKB-SubCell"/>
</dbReference>
<sequence>MLVIEDISFSYDESQIIEQMNYSFPATGMIGITGKSGCGKTTLLYLIAGLLSPQEGQITYWGKRIDHRFLKEHISFILQNHDLQNALNVRENIKLACRINNLKIDKNEFKKIVDRLEISHLLKKYPYELSIGQRKRVSIARALLKKSAIILCDEPTGALHEKQCHEVMSLLKELSQHSLVIIVSHSSSLLKKYCQTLVEMKEGKLIGEKMRESGHEMIRSIHSSQSFFPIILKEVIHDYRHIISLIFFQCLILISFFLMNAGLEGVQQAIDDNFSSHPLKNISQIERKDGKFFSFSQGRAAFNSLSIIADAKIFILPENTNHIKLSKGKIRNEADCCIVSAAYYKKHPVNILKIEIDKPIYLKVTGVLKASFFSKEEIYLTPSFTKNYPQYYSQSVYEVEGNYWDVKKQYRDYIINNDAENEKESYLNLIKIGKMIAGIFMTVSLAVSILLLMIVFKDRYIRHLHSYALYLSLGVSKIKLRMMHVLENMVIGIIIIGLSLVISIVSIYSINILNPLYDYYHFYLKSPNILFVLTVVIYLCVLAFISFVQFKSLTDDHAVRLLREED</sequence>
<feature type="domain" description="ABC transporter" evidence="10">
    <location>
        <begin position="2"/>
        <end position="227"/>
    </location>
</feature>
<dbReference type="PANTHER" id="PTHR24220:SF86">
    <property type="entry name" value="ABC TRANSPORTER ABCH.1"/>
    <property type="match status" value="1"/>
</dbReference>
<proteinExistence type="inferred from homology"/>
<protein>
    <recommendedName>
        <fullName evidence="10">ABC transporter domain-containing protein</fullName>
    </recommendedName>
</protein>
<dbReference type="OrthoDB" id="1638863at2"/>
<comment type="caution">
    <text evidence="11">The sequence shown here is derived from an EMBL/GenBank/DDBJ whole genome shotgun (WGS) entry which is preliminary data.</text>
</comment>
<dbReference type="GO" id="GO:0005524">
    <property type="term" value="F:ATP binding"/>
    <property type="evidence" value="ECO:0007669"/>
    <property type="project" value="UniProtKB-KW"/>
</dbReference>
<evidence type="ECO:0000256" key="8">
    <source>
        <dbReference type="ARBA" id="ARBA00038388"/>
    </source>
</evidence>
<feature type="transmembrane region" description="Helical" evidence="9">
    <location>
        <begin position="435"/>
        <end position="456"/>
    </location>
</feature>
<dbReference type="EMBL" id="AGEJ01000024">
    <property type="protein sequence ID" value="EMD16179.1"/>
    <property type="molecule type" value="Genomic_DNA"/>
</dbReference>
<gene>
    <name evidence="11" type="ORF">HMPREF9943_01582</name>
</gene>
<evidence type="ECO:0000256" key="1">
    <source>
        <dbReference type="ARBA" id="ARBA00004429"/>
    </source>
</evidence>
<reference evidence="11 12" key="1">
    <citation type="submission" date="2013-02" db="EMBL/GenBank/DDBJ databases">
        <title>The Genome Sequence of Lactobacillus catenaformis F0143.</title>
        <authorList>
            <consortium name="The Broad Institute Genome Sequencing Platform"/>
            <person name="Earl A."/>
            <person name="Ward D."/>
            <person name="Feldgarden M."/>
            <person name="Gevers D."/>
            <person name="Izard J."/>
            <person name="Blanton J.M."/>
            <person name="Mathney J."/>
            <person name="Dewhirst F.E."/>
            <person name="Young S.K."/>
            <person name="Zeng Q."/>
            <person name="Gargeya S."/>
            <person name="Fitzgerald M."/>
            <person name="Haas B."/>
            <person name="Abouelleil A."/>
            <person name="Alvarado L."/>
            <person name="Arachchi H.M."/>
            <person name="Berlin A."/>
            <person name="Chapman S.B."/>
            <person name="Gearin G."/>
            <person name="Goldberg J."/>
            <person name="Griggs A."/>
            <person name="Gujja S."/>
            <person name="Hansen M."/>
            <person name="Heiman D."/>
            <person name="Howarth C."/>
            <person name="Larimer J."/>
            <person name="Lui A."/>
            <person name="MacDonald P.J.P."/>
            <person name="McCowen C."/>
            <person name="Montmayeur A."/>
            <person name="Murphy C."/>
            <person name="Neiman D."/>
            <person name="Pearson M."/>
            <person name="Priest M."/>
            <person name="Roberts A."/>
            <person name="Saif S."/>
            <person name="Shea T."/>
            <person name="Sisk P."/>
            <person name="Stolte C."/>
            <person name="Sykes S."/>
            <person name="Wortman J."/>
            <person name="Nusbaum C."/>
            <person name="Birren B."/>
        </authorList>
    </citation>
    <scope>NUCLEOTIDE SEQUENCE [LARGE SCALE GENOMIC DNA]</scope>
    <source>
        <strain evidence="11 12">OT 569</strain>
    </source>
</reference>
<evidence type="ECO:0000256" key="4">
    <source>
        <dbReference type="ARBA" id="ARBA00022741"/>
    </source>
</evidence>
<dbReference type="Proteomes" id="UP000011758">
    <property type="component" value="Unassembled WGS sequence"/>
</dbReference>
<keyword evidence="12" id="KW-1185">Reference proteome</keyword>
<evidence type="ECO:0000256" key="2">
    <source>
        <dbReference type="ARBA" id="ARBA00022475"/>
    </source>
</evidence>
<dbReference type="InterPro" id="IPR027417">
    <property type="entry name" value="P-loop_NTPase"/>
</dbReference>
<dbReference type="InterPro" id="IPR003439">
    <property type="entry name" value="ABC_transporter-like_ATP-bd"/>
</dbReference>
<evidence type="ECO:0000259" key="10">
    <source>
        <dbReference type="PROSITE" id="PS50893"/>
    </source>
</evidence>
<evidence type="ECO:0000256" key="7">
    <source>
        <dbReference type="ARBA" id="ARBA00023136"/>
    </source>
</evidence>
<evidence type="ECO:0000256" key="3">
    <source>
        <dbReference type="ARBA" id="ARBA00022692"/>
    </source>
</evidence>
<feature type="transmembrane region" description="Helical" evidence="9">
    <location>
        <begin position="489"/>
        <end position="509"/>
    </location>
</feature>
<keyword evidence="7 9" id="KW-0472">Membrane</keyword>
<dbReference type="Gene3D" id="3.40.50.300">
    <property type="entry name" value="P-loop containing nucleotide triphosphate hydrolases"/>
    <property type="match status" value="1"/>
</dbReference>
<comment type="subcellular location">
    <subcellularLocation>
        <location evidence="1">Cell inner membrane</location>
        <topology evidence="1">Multi-pass membrane protein</topology>
    </subcellularLocation>
</comment>
<dbReference type="Pfam" id="PF02687">
    <property type="entry name" value="FtsX"/>
    <property type="match status" value="1"/>
</dbReference>
<dbReference type="InterPro" id="IPR003838">
    <property type="entry name" value="ABC3_permease_C"/>
</dbReference>
<keyword evidence="2" id="KW-1003">Cell membrane</keyword>
<dbReference type="eggNOG" id="COG1136">
    <property type="taxonomic scope" value="Bacteria"/>
</dbReference>
<dbReference type="STRING" id="999415.HMPREF9943_01582"/>
<keyword evidence="6 9" id="KW-1133">Transmembrane helix</keyword>
<evidence type="ECO:0000256" key="9">
    <source>
        <dbReference type="SAM" id="Phobius"/>
    </source>
</evidence>
<accession>M2PKS3</accession>
<keyword evidence="4" id="KW-0547">Nucleotide-binding</keyword>
<dbReference type="AlphaFoldDB" id="M2PKS3"/>
<name>M2PKS3_9FIRM</name>
<dbReference type="BioCyc" id="ECAT999415-HMP:GTTI-1637-MONOMER"/>
<dbReference type="PROSITE" id="PS50893">
    <property type="entry name" value="ABC_TRANSPORTER_2"/>
    <property type="match status" value="1"/>
</dbReference>
<dbReference type="GO" id="GO:0016887">
    <property type="term" value="F:ATP hydrolysis activity"/>
    <property type="evidence" value="ECO:0007669"/>
    <property type="project" value="InterPro"/>
</dbReference>
<dbReference type="PANTHER" id="PTHR24220">
    <property type="entry name" value="IMPORT ATP-BINDING PROTEIN"/>
    <property type="match status" value="1"/>
</dbReference>
<organism evidence="11 12">
    <name type="scientific">Eggerthia catenaformis OT 569 = DSM 20559</name>
    <dbReference type="NCBI Taxonomy" id="999415"/>
    <lineage>
        <taxon>Bacteria</taxon>
        <taxon>Bacillati</taxon>
        <taxon>Bacillota</taxon>
        <taxon>Erysipelotrichia</taxon>
        <taxon>Erysipelotrichales</taxon>
        <taxon>Coprobacillaceae</taxon>
        <taxon>Eggerthia</taxon>
    </lineage>
</organism>